<keyword evidence="2" id="KW-0472">Membrane</keyword>
<dbReference type="InterPro" id="IPR018649">
    <property type="entry name" value="SHOCT"/>
</dbReference>
<dbReference type="OrthoDB" id="178074at2157"/>
<dbReference type="RefSeq" id="WP_058580926.1">
    <property type="nucleotide sequence ID" value="NZ_LOPU01000017.1"/>
</dbReference>
<dbReference type="STRING" id="1514971.AUR64_08005"/>
<evidence type="ECO:0000259" key="3">
    <source>
        <dbReference type="Pfam" id="PF09851"/>
    </source>
</evidence>
<evidence type="ECO:0000256" key="1">
    <source>
        <dbReference type="SAM" id="MobiDB-lite"/>
    </source>
</evidence>
<evidence type="ECO:0000256" key="2">
    <source>
        <dbReference type="SAM" id="Phobius"/>
    </source>
</evidence>
<feature type="region of interest" description="Disordered" evidence="1">
    <location>
        <begin position="128"/>
        <end position="152"/>
    </location>
</feature>
<name>A0A0W1RAB9_9EURY</name>
<comment type="caution">
    <text evidence="4">The sequence shown here is derived from an EMBL/GenBank/DDBJ whole genome shotgun (WGS) entry which is preliminary data.</text>
</comment>
<gene>
    <name evidence="4" type="ORF">AUR64_08005</name>
</gene>
<dbReference type="Pfam" id="PF09851">
    <property type="entry name" value="SHOCT"/>
    <property type="match status" value="1"/>
</dbReference>
<keyword evidence="2" id="KW-0812">Transmembrane</keyword>
<dbReference type="Proteomes" id="UP000054387">
    <property type="component" value="Unassembled WGS sequence"/>
</dbReference>
<proteinExistence type="predicted"/>
<feature type="transmembrane region" description="Helical" evidence="2">
    <location>
        <begin position="21"/>
        <end position="41"/>
    </location>
</feature>
<evidence type="ECO:0000313" key="5">
    <source>
        <dbReference type="Proteomes" id="UP000054387"/>
    </source>
</evidence>
<sequence>MANVRSPQPADEEHEDEESPLEQIVAGVVIALIFLVGFGLLAAQFRWFWVVFPVGFAGVLPAAIGLVRWYERTHERDETAREEFSVSQTDDTDRALATLRDRYANGELDESEFERRLEQLLNTETTADARAELRRRESAGADLEREREQARE</sequence>
<dbReference type="EMBL" id="LOPU01000017">
    <property type="protein sequence ID" value="KTG10602.1"/>
    <property type="molecule type" value="Genomic_DNA"/>
</dbReference>
<accession>A0A0W1RAB9</accession>
<evidence type="ECO:0000313" key="4">
    <source>
        <dbReference type="EMBL" id="KTG10602.1"/>
    </source>
</evidence>
<keyword evidence="5" id="KW-1185">Reference proteome</keyword>
<feature type="transmembrane region" description="Helical" evidence="2">
    <location>
        <begin position="47"/>
        <end position="67"/>
    </location>
</feature>
<organism evidence="4 5">
    <name type="scientific">Haloprofundus marisrubri</name>
    <dbReference type="NCBI Taxonomy" id="1514971"/>
    <lineage>
        <taxon>Archaea</taxon>
        <taxon>Methanobacteriati</taxon>
        <taxon>Methanobacteriota</taxon>
        <taxon>Stenosarchaea group</taxon>
        <taxon>Halobacteria</taxon>
        <taxon>Halobacteriales</taxon>
        <taxon>Haloferacaceae</taxon>
        <taxon>Haloprofundus</taxon>
    </lineage>
</organism>
<dbReference type="AlphaFoldDB" id="A0A0W1RAB9"/>
<keyword evidence="2" id="KW-1133">Transmembrane helix</keyword>
<feature type="domain" description="SHOCT" evidence="3">
    <location>
        <begin position="95"/>
        <end position="121"/>
    </location>
</feature>
<reference evidence="4 5" key="1">
    <citation type="submission" date="2015-12" db="EMBL/GenBank/DDBJ databases">
        <title>Haloprofundus marisrubri gen. nov., sp. nov., an extremely halophilic archaeon isolated from the Discovery deep brine-seawater interface in the Red Sea.</title>
        <authorList>
            <person name="Zhang G."/>
            <person name="Stingl U."/>
            <person name="Rashid M."/>
        </authorList>
    </citation>
    <scope>NUCLEOTIDE SEQUENCE [LARGE SCALE GENOMIC DNA]</scope>
    <source>
        <strain evidence="4 5">SB9</strain>
    </source>
</reference>
<protein>
    <recommendedName>
        <fullName evidence="3">SHOCT domain-containing protein</fullName>
    </recommendedName>
</protein>